<evidence type="ECO:0000256" key="2">
    <source>
        <dbReference type="ARBA" id="ARBA00012616"/>
    </source>
</evidence>
<evidence type="ECO:0000256" key="8">
    <source>
        <dbReference type="PIRSR" id="PIRSR006487-1"/>
    </source>
</evidence>
<dbReference type="FunFam" id="4.10.1250.10:FF:000001">
    <property type="entry name" value="Aminomethyltransferase"/>
    <property type="match status" value="1"/>
</dbReference>
<keyword evidence="4 7" id="KW-0808">Transferase</keyword>
<evidence type="ECO:0000256" key="1">
    <source>
        <dbReference type="ARBA" id="ARBA00008609"/>
    </source>
</evidence>
<dbReference type="InterPro" id="IPR028896">
    <property type="entry name" value="GcvT/YgfZ/DmdA"/>
</dbReference>
<dbReference type="GO" id="GO:0005829">
    <property type="term" value="C:cytosol"/>
    <property type="evidence" value="ECO:0007669"/>
    <property type="project" value="TreeGrafter"/>
</dbReference>
<organism evidence="11">
    <name type="scientific">Baileyella intestinalis</name>
    <dbReference type="NCBI Taxonomy" id="2606709"/>
    <lineage>
        <taxon>Bacteria</taxon>
        <taxon>Bacillati</taxon>
        <taxon>Bacillota</taxon>
        <taxon>Clostridia</taxon>
        <taxon>Peptostreptococcales</taxon>
        <taxon>Anaerovoracaceae</taxon>
        <taxon>Baileyella</taxon>
    </lineage>
</organism>
<evidence type="ECO:0000259" key="10">
    <source>
        <dbReference type="Pfam" id="PF08669"/>
    </source>
</evidence>
<evidence type="ECO:0000256" key="7">
    <source>
        <dbReference type="HAMAP-Rule" id="MF_00259"/>
    </source>
</evidence>
<dbReference type="Gene3D" id="3.30.1360.120">
    <property type="entry name" value="Probable tRNA modification gtpase trme, domain 1"/>
    <property type="match status" value="1"/>
</dbReference>
<dbReference type="Gene3D" id="2.40.30.110">
    <property type="entry name" value="Aminomethyltransferase beta-barrel domains"/>
    <property type="match status" value="1"/>
</dbReference>
<feature type="domain" description="Aminomethyltransferase C-terminal" evidence="10">
    <location>
        <begin position="283"/>
        <end position="361"/>
    </location>
</feature>
<dbReference type="PANTHER" id="PTHR43757:SF2">
    <property type="entry name" value="AMINOMETHYLTRANSFERASE, MITOCHONDRIAL"/>
    <property type="match status" value="1"/>
</dbReference>
<dbReference type="Pfam" id="PF08669">
    <property type="entry name" value="GCV_T_C"/>
    <property type="match status" value="1"/>
</dbReference>
<dbReference type="HAMAP" id="MF_00259">
    <property type="entry name" value="GcvT"/>
    <property type="match status" value="1"/>
</dbReference>
<comment type="similarity">
    <text evidence="1 7">Belongs to the GcvT family.</text>
</comment>
<evidence type="ECO:0000256" key="6">
    <source>
        <dbReference type="ARBA" id="ARBA00047665"/>
    </source>
</evidence>
<accession>A0A6A8M879</accession>
<dbReference type="Gene3D" id="3.30.70.1400">
    <property type="entry name" value="Aminomethyltransferase beta-barrel domains"/>
    <property type="match status" value="1"/>
</dbReference>
<dbReference type="GO" id="GO:0032259">
    <property type="term" value="P:methylation"/>
    <property type="evidence" value="ECO:0007669"/>
    <property type="project" value="UniProtKB-KW"/>
</dbReference>
<dbReference type="AlphaFoldDB" id="A0A6A8M879"/>
<comment type="function">
    <text evidence="7">The glycine cleavage system catalyzes the degradation of glycine.</text>
</comment>
<comment type="subunit">
    <text evidence="7">The glycine cleavage system is composed of four proteins: P, T, L and H.</text>
</comment>
<dbReference type="GO" id="GO:0008483">
    <property type="term" value="F:transaminase activity"/>
    <property type="evidence" value="ECO:0007669"/>
    <property type="project" value="UniProtKB-KW"/>
</dbReference>
<evidence type="ECO:0000259" key="9">
    <source>
        <dbReference type="Pfam" id="PF01571"/>
    </source>
</evidence>
<dbReference type="EC" id="2.1.2.10" evidence="2 7"/>
<dbReference type="NCBIfam" id="NF001567">
    <property type="entry name" value="PRK00389.1"/>
    <property type="match status" value="1"/>
</dbReference>
<proteinExistence type="inferred from homology"/>
<dbReference type="PANTHER" id="PTHR43757">
    <property type="entry name" value="AMINOMETHYLTRANSFERASE"/>
    <property type="match status" value="1"/>
</dbReference>
<dbReference type="EMBL" id="VUNB01000003">
    <property type="protein sequence ID" value="MST68718.1"/>
    <property type="molecule type" value="Genomic_DNA"/>
</dbReference>
<dbReference type="InterPro" id="IPR029043">
    <property type="entry name" value="GcvT/YgfZ_C"/>
</dbReference>
<dbReference type="NCBIfam" id="TIGR00528">
    <property type="entry name" value="gcvT"/>
    <property type="match status" value="1"/>
</dbReference>
<dbReference type="GO" id="GO:0008168">
    <property type="term" value="F:methyltransferase activity"/>
    <property type="evidence" value="ECO:0007669"/>
    <property type="project" value="UniProtKB-KW"/>
</dbReference>
<dbReference type="SUPFAM" id="SSF103025">
    <property type="entry name" value="Folate-binding domain"/>
    <property type="match status" value="1"/>
</dbReference>
<feature type="binding site" evidence="8">
    <location>
        <position position="199"/>
    </location>
    <ligand>
        <name>substrate</name>
    </ligand>
</feature>
<dbReference type="InterPro" id="IPR022903">
    <property type="entry name" value="GcvT_bac"/>
</dbReference>
<name>A0A6A8M879_9FIRM</name>
<keyword evidence="3 7" id="KW-0032">Aminotransferase</keyword>
<protein>
    <recommendedName>
        <fullName evidence="2 7">Aminomethyltransferase</fullName>
        <ecNumber evidence="2 7">2.1.2.10</ecNumber>
    </recommendedName>
    <alternativeName>
        <fullName evidence="5 7">Glycine cleavage system T protein</fullName>
    </alternativeName>
</protein>
<comment type="caution">
    <text evidence="11">The sequence shown here is derived from an EMBL/GenBank/DDBJ whole genome shotgun (WGS) entry which is preliminary data.</text>
</comment>
<dbReference type="GO" id="GO:0019464">
    <property type="term" value="P:glycine decarboxylation via glycine cleavage system"/>
    <property type="evidence" value="ECO:0007669"/>
    <property type="project" value="UniProtKB-UniRule"/>
</dbReference>
<dbReference type="FunFam" id="3.30.70.1400:FF:000001">
    <property type="entry name" value="Aminomethyltransferase"/>
    <property type="match status" value="1"/>
</dbReference>
<dbReference type="InterPro" id="IPR013977">
    <property type="entry name" value="GcvT_C"/>
</dbReference>
<dbReference type="RefSeq" id="WP_154572195.1">
    <property type="nucleotide sequence ID" value="NZ_JAQDDW010000015.1"/>
</dbReference>
<dbReference type="GO" id="GO:0005960">
    <property type="term" value="C:glycine cleavage complex"/>
    <property type="evidence" value="ECO:0007669"/>
    <property type="project" value="InterPro"/>
</dbReference>
<dbReference type="InterPro" id="IPR006223">
    <property type="entry name" value="GcvT"/>
</dbReference>
<comment type="catalytic activity">
    <reaction evidence="6 7">
        <text>N(6)-[(R)-S(8)-aminomethyldihydrolipoyl]-L-lysyl-[protein] + (6S)-5,6,7,8-tetrahydrofolate = N(6)-[(R)-dihydrolipoyl]-L-lysyl-[protein] + (6R)-5,10-methylene-5,6,7,8-tetrahydrofolate + NH4(+)</text>
        <dbReference type="Rhea" id="RHEA:16945"/>
        <dbReference type="Rhea" id="RHEA-COMP:10475"/>
        <dbReference type="Rhea" id="RHEA-COMP:10492"/>
        <dbReference type="ChEBI" id="CHEBI:15636"/>
        <dbReference type="ChEBI" id="CHEBI:28938"/>
        <dbReference type="ChEBI" id="CHEBI:57453"/>
        <dbReference type="ChEBI" id="CHEBI:83100"/>
        <dbReference type="ChEBI" id="CHEBI:83143"/>
        <dbReference type="EC" id="2.1.2.10"/>
    </reaction>
</comment>
<evidence type="ECO:0000313" key="11">
    <source>
        <dbReference type="EMBL" id="MST68718.1"/>
    </source>
</evidence>
<sequence length="364" mass="40119">MEKKTPLYETHVKYGGKMVPFGGFILPVQYEAGIKKEHMAVRTAVGLFDVSHMGEILVSGPDSLKYLNYVLTNDFTDMKDWQARYSPMCNEQGGTVDDLIVYKRADNDYFVVVNAANTDKDFQWMCDHVPEGCDVKLENDSDNWCQLALQGPKAPEVLAKLADKDSIPEVYYTAIFNGKVGGIDCVVSRTGYTGEDGFEIYSAASNAPALWEKIMAAGEEFGILPCGLGSRDTLRMEAAMPLYGNDMDDTVSPKTAGLGFAVKLDKDNFIGKEALVADQPLARRRVGIKVTGRGVVREHCDVYRDGKVIGHTTSGTFLPYLGGSYAMAIVNSADREIGAPVQVEVRGRMIDAEQVKLPFYKREK</sequence>
<dbReference type="SUPFAM" id="SSF101790">
    <property type="entry name" value="Aminomethyltransferase beta-barrel domain"/>
    <property type="match status" value="1"/>
</dbReference>
<evidence type="ECO:0000256" key="3">
    <source>
        <dbReference type="ARBA" id="ARBA00022576"/>
    </source>
</evidence>
<dbReference type="GO" id="GO:0004047">
    <property type="term" value="F:aminomethyltransferase activity"/>
    <property type="evidence" value="ECO:0007669"/>
    <property type="project" value="UniProtKB-UniRule"/>
</dbReference>
<dbReference type="Gene3D" id="4.10.1250.10">
    <property type="entry name" value="Aminomethyltransferase fragment"/>
    <property type="match status" value="1"/>
</dbReference>
<evidence type="ECO:0000256" key="4">
    <source>
        <dbReference type="ARBA" id="ARBA00022679"/>
    </source>
</evidence>
<dbReference type="InterPro" id="IPR027266">
    <property type="entry name" value="TrmE/GcvT-like"/>
</dbReference>
<dbReference type="PIRSF" id="PIRSF006487">
    <property type="entry name" value="GcvT"/>
    <property type="match status" value="1"/>
</dbReference>
<reference evidence="11" key="1">
    <citation type="submission" date="2019-09" db="EMBL/GenBank/DDBJ databases">
        <title>In-depth cultivation of the pig gut microbiome towards novel bacterial diversity and tailored functional studies.</title>
        <authorList>
            <person name="Wylensek D."/>
            <person name="Hitch T.C.A."/>
            <person name="Clavel T."/>
        </authorList>
    </citation>
    <scope>NUCLEOTIDE SEQUENCE</scope>
    <source>
        <strain evidence="11">RF-744-FAT-WT-3</strain>
    </source>
</reference>
<dbReference type="InterPro" id="IPR006222">
    <property type="entry name" value="GCVT_N"/>
</dbReference>
<gene>
    <name evidence="7 11" type="primary">gcvT</name>
    <name evidence="11" type="ORF">FYJ66_03820</name>
</gene>
<feature type="domain" description="GCVT N-terminal" evidence="9">
    <location>
        <begin position="7"/>
        <end position="266"/>
    </location>
</feature>
<dbReference type="Pfam" id="PF01571">
    <property type="entry name" value="GCV_T"/>
    <property type="match status" value="1"/>
</dbReference>
<evidence type="ECO:0000256" key="5">
    <source>
        <dbReference type="ARBA" id="ARBA00031395"/>
    </source>
</evidence>
<keyword evidence="11" id="KW-0489">Methyltransferase</keyword>